<dbReference type="GO" id="GO:0046872">
    <property type="term" value="F:metal ion binding"/>
    <property type="evidence" value="ECO:0007669"/>
    <property type="project" value="UniProtKB-KW"/>
</dbReference>
<evidence type="ECO:0000256" key="2">
    <source>
        <dbReference type="ARBA" id="ARBA00022723"/>
    </source>
</evidence>
<name>A0A420EI78_9ALTE</name>
<protein>
    <submittedName>
        <fullName evidence="6">MBL fold metallo-hydrolase</fullName>
    </submittedName>
</protein>
<evidence type="ECO:0000313" key="7">
    <source>
        <dbReference type="Proteomes" id="UP000286482"/>
    </source>
</evidence>
<keyword evidence="4" id="KW-0862">Zinc</keyword>
<proteinExistence type="predicted"/>
<dbReference type="InterPro" id="IPR036866">
    <property type="entry name" value="RibonucZ/Hydroxyglut_hydro"/>
</dbReference>
<dbReference type="SUPFAM" id="SSF56281">
    <property type="entry name" value="Metallo-hydrolase/oxidoreductase"/>
    <property type="match status" value="1"/>
</dbReference>
<dbReference type="Gene3D" id="3.60.15.10">
    <property type="entry name" value="Ribonuclease Z/Hydroxyacylglutathione hydrolase-like"/>
    <property type="match status" value="1"/>
</dbReference>
<evidence type="ECO:0000256" key="4">
    <source>
        <dbReference type="ARBA" id="ARBA00022833"/>
    </source>
</evidence>
<dbReference type="GO" id="GO:0016787">
    <property type="term" value="F:hydrolase activity"/>
    <property type="evidence" value="ECO:0007669"/>
    <property type="project" value="UniProtKB-KW"/>
</dbReference>
<keyword evidence="3 6" id="KW-0378">Hydrolase</keyword>
<sequence length="212" mass="23644">MSLAYQIIPVTPFVQNCSLFWCEKSKKAAIIDPGGDAEVIYDAVQSRRLIVEKILLTHGHLDHVGATADVAAHYQVSIIGPEREDHFWIDQLAMQCQMFGFPMVKEFSPTHWLEHGQTISVGERQLEVRHTPGHTPGHVVFVDYADKLAIVGDVLFHGSIGRTDFPKGDHATLINSIHTQLYTLDDDFEFIPGHGPISTIGVEKTSNPHTRL</sequence>
<evidence type="ECO:0000256" key="3">
    <source>
        <dbReference type="ARBA" id="ARBA00022801"/>
    </source>
</evidence>
<dbReference type="EMBL" id="RAQO01000004">
    <property type="protein sequence ID" value="RKF20266.1"/>
    <property type="molecule type" value="Genomic_DNA"/>
</dbReference>
<comment type="cofactor">
    <cofactor evidence="1">
        <name>Zn(2+)</name>
        <dbReference type="ChEBI" id="CHEBI:29105"/>
    </cofactor>
</comment>
<comment type="caution">
    <text evidence="6">The sequence shown here is derived from an EMBL/GenBank/DDBJ whole genome shotgun (WGS) entry which is preliminary data.</text>
</comment>
<evidence type="ECO:0000259" key="5">
    <source>
        <dbReference type="SMART" id="SM00849"/>
    </source>
</evidence>
<dbReference type="Proteomes" id="UP000286482">
    <property type="component" value="Unassembled WGS sequence"/>
</dbReference>
<dbReference type="Pfam" id="PF00753">
    <property type="entry name" value="Lactamase_B"/>
    <property type="match status" value="1"/>
</dbReference>
<keyword evidence="7" id="KW-1185">Reference proteome</keyword>
<dbReference type="PANTHER" id="PTHR46233:SF3">
    <property type="entry name" value="HYDROXYACYLGLUTATHIONE HYDROLASE GLOC"/>
    <property type="match status" value="1"/>
</dbReference>
<organism evidence="6 7">
    <name type="scientific">Alginatibacterium sediminis</name>
    <dbReference type="NCBI Taxonomy" id="2164068"/>
    <lineage>
        <taxon>Bacteria</taxon>
        <taxon>Pseudomonadati</taxon>
        <taxon>Pseudomonadota</taxon>
        <taxon>Gammaproteobacteria</taxon>
        <taxon>Alteromonadales</taxon>
        <taxon>Alteromonadaceae</taxon>
        <taxon>Alginatibacterium</taxon>
    </lineage>
</organism>
<accession>A0A420EI78</accession>
<dbReference type="InterPro" id="IPR001279">
    <property type="entry name" value="Metallo-B-lactamas"/>
</dbReference>
<keyword evidence="2" id="KW-0479">Metal-binding</keyword>
<evidence type="ECO:0000256" key="1">
    <source>
        <dbReference type="ARBA" id="ARBA00001947"/>
    </source>
</evidence>
<dbReference type="OrthoDB" id="9802991at2"/>
<reference evidence="6 7" key="1">
    <citation type="submission" date="2018-09" db="EMBL/GenBank/DDBJ databases">
        <authorList>
            <person name="Wang Z."/>
        </authorList>
    </citation>
    <scope>NUCLEOTIDE SEQUENCE [LARGE SCALE GENOMIC DNA]</scope>
    <source>
        <strain evidence="6 7">ALS 81</strain>
    </source>
</reference>
<evidence type="ECO:0000313" key="6">
    <source>
        <dbReference type="EMBL" id="RKF20266.1"/>
    </source>
</evidence>
<gene>
    <name evidence="6" type="ORF">DBZ36_07440</name>
</gene>
<feature type="domain" description="Metallo-beta-lactamase" evidence="5">
    <location>
        <begin position="14"/>
        <end position="194"/>
    </location>
</feature>
<dbReference type="InterPro" id="IPR051453">
    <property type="entry name" value="MBL_Glyoxalase_II"/>
</dbReference>
<dbReference type="CDD" id="cd07737">
    <property type="entry name" value="YcbL-like_MBL-fold"/>
    <property type="match status" value="1"/>
</dbReference>
<dbReference type="AlphaFoldDB" id="A0A420EI78"/>
<dbReference type="PANTHER" id="PTHR46233">
    <property type="entry name" value="HYDROXYACYLGLUTATHIONE HYDROLASE GLOC"/>
    <property type="match status" value="1"/>
</dbReference>
<dbReference type="SMART" id="SM00849">
    <property type="entry name" value="Lactamase_B"/>
    <property type="match status" value="1"/>
</dbReference>